<accession>A0A078MMN4</accession>
<keyword evidence="9 10" id="KW-0998">Cell outer membrane</keyword>
<feature type="domain" description="TonB-dependent receptor-like beta-barrel" evidence="13">
    <location>
        <begin position="179"/>
        <end position="579"/>
    </location>
</feature>
<keyword evidence="7 11" id="KW-0798">TonB box</keyword>
<dbReference type="Gene3D" id="2.170.130.10">
    <property type="entry name" value="TonB-dependent receptor, plug domain"/>
    <property type="match status" value="1"/>
</dbReference>
<dbReference type="InterPro" id="IPR000531">
    <property type="entry name" value="Beta-barrel_TonB"/>
</dbReference>
<dbReference type="Pfam" id="PF07715">
    <property type="entry name" value="Plug"/>
    <property type="match status" value="1"/>
</dbReference>
<reference evidence="15" key="1">
    <citation type="submission" date="2014-07" db="EMBL/GenBank/DDBJ databases">
        <authorList>
            <person name="Urmite Genomes Urmite Genomes"/>
        </authorList>
    </citation>
    <scope>NUCLEOTIDE SEQUENCE</scope>
    <source>
        <strain evidence="15">12M76_air</strain>
    </source>
</reference>
<dbReference type="EMBL" id="LM997413">
    <property type="protein sequence ID" value="CEA06657.1"/>
    <property type="molecule type" value="Genomic_DNA"/>
</dbReference>
<keyword evidence="2 10" id="KW-0813">Transport</keyword>
<evidence type="ECO:0000256" key="11">
    <source>
        <dbReference type="RuleBase" id="RU003357"/>
    </source>
</evidence>
<keyword evidence="8 10" id="KW-0472">Membrane</keyword>
<dbReference type="OrthoDB" id="9764669at2"/>
<evidence type="ECO:0000259" key="14">
    <source>
        <dbReference type="Pfam" id="PF07715"/>
    </source>
</evidence>
<evidence type="ECO:0000256" key="9">
    <source>
        <dbReference type="ARBA" id="ARBA00023237"/>
    </source>
</evidence>
<comment type="similarity">
    <text evidence="10 11">Belongs to the TonB-dependent receptor family.</text>
</comment>
<evidence type="ECO:0000256" key="5">
    <source>
        <dbReference type="ARBA" id="ARBA00022729"/>
    </source>
</evidence>
<evidence type="ECO:0000256" key="10">
    <source>
        <dbReference type="PROSITE-ProRule" id="PRU01360"/>
    </source>
</evidence>
<evidence type="ECO:0000256" key="4">
    <source>
        <dbReference type="ARBA" id="ARBA00022692"/>
    </source>
</evidence>
<evidence type="ECO:0000256" key="6">
    <source>
        <dbReference type="ARBA" id="ARBA00023065"/>
    </source>
</evidence>
<name>A0A078MMN4_9PSED</name>
<proteinExistence type="inferred from homology"/>
<dbReference type="InterPro" id="IPR036942">
    <property type="entry name" value="Beta-barrel_TonB_sf"/>
</dbReference>
<organism evidence="15">
    <name type="scientific">Pseudomonas saudimassiliensis</name>
    <dbReference type="NCBI Taxonomy" id="1461581"/>
    <lineage>
        <taxon>Bacteria</taxon>
        <taxon>Pseudomonadati</taxon>
        <taxon>Pseudomonadota</taxon>
        <taxon>Gammaproteobacteria</taxon>
        <taxon>Pseudomonadales</taxon>
        <taxon>Pseudomonadaceae</taxon>
        <taxon>Pseudomonas</taxon>
    </lineage>
</organism>
<dbReference type="PROSITE" id="PS52016">
    <property type="entry name" value="TONB_DEPENDENT_REC_3"/>
    <property type="match status" value="1"/>
</dbReference>
<dbReference type="GO" id="GO:0009279">
    <property type="term" value="C:cell outer membrane"/>
    <property type="evidence" value="ECO:0007669"/>
    <property type="project" value="UniProtKB-SubCell"/>
</dbReference>
<evidence type="ECO:0000259" key="13">
    <source>
        <dbReference type="Pfam" id="PF00593"/>
    </source>
</evidence>
<evidence type="ECO:0000256" key="12">
    <source>
        <dbReference type="SAM" id="SignalP"/>
    </source>
</evidence>
<gene>
    <name evidence="15" type="ORF">BN1049_03004</name>
</gene>
<keyword evidence="5 12" id="KW-0732">Signal</keyword>
<dbReference type="CDD" id="cd01347">
    <property type="entry name" value="ligand_gated_channel"/>
    <property type="match status" value="1"/>
</dbReference>
<dbReference type="Pfam" id="PF00593">
    <property type="entry name" value="TonB_dep_Rec_b-barrel"/>
    <property type="match status" value="1"/>
</dbReference>
<sequence>MKFTPLAIAAGLTVASHSLAQTSIEDSLQLDDHVITGSRFAQQSASVTNAHTVFTRSDIEGLQARSVQDLLTRVPGVQVRMSGGIPTYNLRGTNSNQTLVLVDGQRLAGANDGIARIDFLNIDNIERVEVVRGPRASVYGADALGGVIQIFTRQGEAGLHPEVRLAAGTDDTFERQALLRGGNEATRFSLGASLNESAAVNYTTDGVGRDRDDDLQRSKGLFLRVDHRFDERIKAGLNINDQRGVQHYDDAYDLPPGNPRNQFRQSAYSAYLEAAVTDRLSSRLEAGRSSTRIKAIGAAQPWNRNSNETERDSLSWLNLFRLSDNQSLTLAADWYEDQLESDQSYTETSRHNRGLFAQYQTRIDQFGIELGLRHDDNEHFGRENSGNLALSWFQSPASQWTLSYAQAYRAPTFNDLYHLGWGGNPELQPETARAAELQWRGQVADTELQLSVYRNDIDDMIAADSTWTLQNVDQVRIHGFEASAQQHWGNLSGAVNLSLLDPRDRGTGKTLSHRAKRQLSTDLDYRRGDVSVGATWRVLSQRYADASNDTTLAGYGTIDLRSSWSISPELRLELQLTNLLDREYHTGAYQRSWPTNEFYGEMGRQALVAVSWTPQL</sequence>
<evidence type="ECO:0000256" key="8">
    <source>
        <dbReference type="ARBA" id="ARBA00023136"/>
    </source>
</evidence>
<dbReference type="SUPFAM" id="SSF56935">
    <property type="entry name" value="Porins"/>
    <property type="match status" value="1"/>
</dbReference>
<dbReference type="InterPro" id="IPR039426">
    <property type="entry name" value="TonB-dep_rcpt-like"/>
</dbReference>
<comment type="subcellular location">
    <subcellularLocation>
        <location evidence="1 10">Cell outer membrane</location>
        <topology evidence="1 10">Multi-pass membrane protein</topology>
    </subcellularLocation>
</comment>
<evidence type="ECO:0000256" key="2">
    <source>
        <dbReference type="ARBA" id="ARBA00022448"/>
    </source>
</evidence>
<dbReference type="GO" id="GO:0015889">
    <property type="term" value="P:cobalamin transport"/>
    <property type="evidence" value="ECO:0007669"/>
    <property type="project" value="TreeGrafter"/>
</dbReference>
<dbReference type="Gene3D" id="2.40.170.20">
    <property type="entry name" value="TonB-dependent receptor, beta-barrel domain"/>
    <property type="match status" value="1"/>
</dbReference>
<dbReference type="AlphaFoldDB" id="A0A078MMN4"/>
<protein>
    <submittedName>
        <fullName evidence="15">TonB-dependent receptor, plug</fullName>
    </submittedName>
</protein>
<dbReference type="PATRIC" id="fig|1461581.3.peg.2946"/>
<feature type="domain" description="TonB-dependent receptor plug" evidence="14">
    <location>
        <begin position="46"/>
        <end position="147"/>
    </location>
</feature>
<feature type="chain" id="PRO_5007378046" evidence="12">
    <location>
        <begin position="21"/>
        <end position="616"/>
    </location>
</feature>
<feature type="signal peptide" evidence="12">
    <location>
        <begin position="1"/>
        <end position="20"/>
    </location>
</feature>
<dbReference type="InterPro" id="IPR037066">
    <property type="entry name" value="Plug_dom_sf"/>
</dbReference>
<keyword evidence="15" id="KW-0675">Receptor</keyword>
<keyword evidence="3 10" id="KW-1134">Transmembrane beta strand</keyword>
<evidence type="ECO:0000313" key="15">
    <source>
        <dbReference type="EMBL" id="CEA06657.1"/>
    </source>
</evidence>
<keyword evidence="6" id="KW-0406">Ion transport</keyword>
<dbReference type="RefSeq" id="WP_044501226.1">
    <property type="nucleotide sequence ID" value="NZ_LK391969.1"/>
</dbReference>
<dbReference type="InterPro" id="IPR012910">
    <property type="entry name" value="Plug_dom"/>
</dbReference>
<evidence type="ECO:0000256" key="3">
    <source>
        <dbReference type="ARBA" id="ARBA00022452"/>
    </source>
</evidence>
<dbReference type="EMBL" id="LK391969">
    <property type="protein sequence ID" value="CEF28027.1"/>
    <property type="molecule type" value="Genomic_DNA"/>
</dbReference>
<evidence type="ECO:0000256" key="7">
    <source>
        <dbReference type="ARBA" id="ARBA00023077"/>
    </source>
</evidence>
<evidence type="ECO:0000256" key="1">
    <source>
        <dbReference type="ARBA" id="ARBA00004571"/>
    </source>
</evidence>
<dbReference type="PANTHER" id="PTHR30069">
    <property type="entry name" value="TONB-DEPENDENT OUTER MEMBRANE RECEPTOR"/>
    <property type="match status" value="1"/>
</dbReference>
<dbReference type="GO" id="GO:0006811">
    <property type="term" value="P:monoatomic ion transport"/>
    <property type="evidence" value="ECO:0007669"/>
    <property type="project" value="UniProtKB-KW"/>
</dbReference>
<dbReference type="PANTHER" id="PTHR30069:SF53">
    <property type="entry name" value="COLICIN I RECEPTOR-RELATED"/>
    <property type="match status" value="1"/>
</dbReference>
<keyword evidence="4 10" id="KW-0812">Transmembrane</keyword>